<organism evidence="1 2">
    <name type="scientific">Molorchus minor</name>
    <dbReference type="NCBI Taxonomy" id="1323400"/>
    <lineage>
        <taxon>Eukaryota</taxon>
        <taxon>Metazoa</taxon>
        <taxon>Ecdysozoa</taxon>
        <taxon>Arthropoda</taxon>
        <taxon>Hexapoda</taxon>
        <taxon>Insecta</taxon>
        <taxon>Pterygota</taxon>
        <taxon>Neoptera</taxon>
        <taxon>Endopterygota</taxon>
        <taxon>Coleoptera</taxon>
        <taxon>Polyphaga</taxon>
        <taxon>Cucujiformia</taxon>
        <taxon>Chrysomeloidea</taxon>
        <taxon>Cerambycidae</taxon>
        <taxon>Lamiinae</taxon>
        <taxon>Monochamini</taxon>
        <taxon>Molorchus</taxon>
    </lineage>
</organism>
<accession>A0ABQ9JWU6</accession>
<name>A0ABQ9JWU6_9CUCU</name>
<comment type="caution">
    <text evidence="1">The sequence shown here is derived from an EMBL/GenBank/DDBJ whole genome shotgun (WGS) entry which is preliminary data.</text>
</comment>
<reference evidence="1" key="1">
    <citation type="journal article" date="2023" name="Insect Mol. Biol.">
        <title>Genome sequencing provides insights into the evolution of gene families encoding plant cell wall-degrading enzymes in longhorned beetles.</title>
        <authorList>
            <person name="Shin N.R."/>
            <person name="Okamura Y."/>
            <person name="Kirsch R."/>
            <person name="Pauchet Y."/>
        </authorList>
    </citation>
    <scope>NUCLEOTIDE SEQUENCE</scope>
    <source>
        <strain evidence="1">MMC_N1</strain>
    </source>
</reference>
<gene>
    <name evidence="1" type="ORF">NQ317_008225</name>
</gene>
<evidence type="ECO:0000313" key="1">
    <source>
        <dbReference type="EMBL" id="KAJ8981877.1"/>
    </source>
</evidence>
<dbReference type="EMBL" id="JAPWTJ010000156">
    <property type="protein sequence ID" value="KAJ8981877.1"/>
    <property type="molecule type" value="Genomic_DNA"/>
</dbReference>
<sequence length="55" mass="6589">MIVHYDFLNVTEETSILDLNRTIYETLKAIHGYRETERLKWNQVNTKNFGQSQET</sequence>
<proteinExistence type="predicted"/>
<keyword evidence="2" id="KW-1185">Reference proteome</keyword>
<evidence type="ECO:0000313" key="2">
    <source>
        <dbReference type="Proteomes" id="UP001162164"/>
    </source>
</evidence>
<dbReference type="Proteomes" id="UP001162164">
    <property type="component" value="Unassembled WGS sequence"/>
</dbReference>
<protein>
    <submittedName>
        <fullName evidence="1">Uncharacterized protein</fullName>
    </submittedName>
</protein>